<protein>
    <recommendedName>
        <fullName evidence="9">DNA recombination protein RmuC</fullName>
    </recommendedName>
</protein>
<gene>
    <name evidence="7" type="ORF">A4R26_33030</name>
</gene>
<evidence type="ECO:0000256" key="6">
    <source>
        <dbReference type="SAM" id="Phobius"/>
    </source>
</evidence>
<evidence type="ECO:0000256" key="5">
    <source>
        <dbReference type="SAM" id="Coils"/>
    </source>
</evidence>
<proteinExistence type="inferred from homology"/>
<dbReference type="EMBL" id="LWBP01000018">
    <property type="protein sequence ID" value="OQP67650.1"/>
    <property type="molecule type" value="Genomic_DNA"/>
</dbReference>
<reference evidence="8" key="1">
    <citation type="submission" date="2016-04" db="EMBL/GenBank/DDBJ databases">
        <authorList>
            <person name="Chen L."/>
            <person name="Zhuang W."/>
            <person name="Wang G."/>
        </authorList>
    </citation>
    <scope>NUCLEOTIDE SEQUENCE [LARGE SCALE GENOMIC DNA]</scope>
    <source>
        <strain evidence="8">208</strain>
    </source>
</reference>
<dbReference type="AlphaFoldDB" id="A0A1V9GAP4"/>
<dbReference type="InterPro" id="IPR003798">
    <property type="entry name" value="DNA_recombination_RmuC"/>
</dbReference>
<evidence type="ECO:0000256" key="1">
    <source>
        <dbReference type="ARBA" id="ARBA00003416"/>
    </source>
</evidence>
<keyword evidence="3 5" id="KW-0175">Coiled coil</keyword>
<feature type="transmembrane region" description="Helical" evidence="6">
    <location>
        <begin position="6"/>
        <end position="25"/>
    </location>
</feature>
<dbReference type="Gene3D" id="1.10.287.1490">
    <property type="match status" value="1"/>
</dbReference>
<accession>A0A1V9GAP4</accession>
<dbReference type="RefSeq" id="WP_081161443.1">
    <property type="nucleotide sequence ID" value="NZ_LWBP01000018.1"/>
</dbReference>
<keyword evidence="4" id="KW-0233">DNA recombination</keyword>
<dbReference type="PANTHER" id="PTHR30563">
    <property type="entry name" value="DNA RECOMBINATION PROTEIN RMUC"/>
    <property type="match status" value="1"/>
</dbReference>
<keyword evidence="6" id="KW-0472">Membrane</keyword>
<name>A0A1V9GAP4_9BACT</name>
<dbReference type="PANTHER" id="PTHR30563:SF0">
    <property type="entry name" value="DNA RECOMBINATION PROTEIN RMUC"/>
    <property type="match status" value="1"/>
</dbReference>
<evidence type="ECO:0000256" key="4">
    <source>
        <dbReference type="ARBA" id="ARBA00023172"/>
    </source>
</evidence>
<evidence type="ECO:0008006" key="9">
    <source>
        <dbReference type="Google" id="ProtNLM"/>
    </source>
</evidence>
<keyword evidence="8" id="KW-1185">Reference proteome</keyword>
<feature type="coiled-coil region" evidence="5">
    <location>
        <begin position="117"/>
        <end position="172"/>
    </location>
</feature>
<sequence length="545" mass="61105">MDSTIFILITVTAFTVGFVIAWVLAKGKAKSQITELKTRLQLLEQSTALKQQELHEVNRKWEDSQMLLVKAQQLNAASNTQIELLNGSLEEHKKTGSDKEIVLKEKQELLTDALQAKAKSEESILQKNKTIDELKRREGDLGQEINELKRQVMTLKEDNASLEANAKAVSTRLEEQQKFVEDAQKNLKDAFGALSANALQNNNATFVELAKAKLEEKVTESKSELEKRQQAIDAVVKPLSESLTKMDDKINALELKREGAYSHMNSLLDQMKQSTAALDKETRSLVSALKTSTSRGRYGEIALRRLVEFAGMQEHCDFEEQVSTETDNGRLRPDMIIRLPEKRCVVVDSKVPLTSYLEVFETEDQNAQKLSMDKHVQAIRGHLKQLGSKAYWDQFNDAPDFVVMFMQIESSFGAALQIWPGMIEEALNNRIILATPTTLITILRSIGYSWNQLSTIENIEAIRDAAVELYERSATLMEHIASIGKSLTGTINNYNKAVGSLEGNFLPQGRKINQLAQGFVKKDLPEIMTIDITAREVVAPPPQAT</sequence>
<dbReference type="Pfam" id="PF02646">
    <property type="entry name" value="RmuC"/>
    <property type="match status" value="1"/>
</dbReference>
<evidence type="ECO:0000313" key="7">
    <source>
        <dbReference type="EMBL" id="OQP67650.1"/>
    </source>
</evidence>
<comment type="caution">
    <text evidence="7">The sequence shown here is derived from an EMBL/GenBank/DDBJ whole genome shotgun (WGS) entry which is preliminary data.</text>
</comment>
<evidence type="ECO:0000313" key="8">
    <source>
        <dbReference type="Proteomes" id="UP000192276"/>
    </source>
</evidence>
<organism evidence="7 8">
    <name type="scientific">Niastella populi</name>
    <dbReference type="NCBI Taxonomy" id="550983"/>
    <lineage>
        <taxon>Bacteria</taxon>
        <taxon>Pseudomonadati</taxon>
        <taxon>Bacteroidota</taxon>
        <taxon>Chitinophagia</taxon>
        <taxon>Chitinophagales</taxon>
        <taxon>Chitinophagaceae</taxon>
        <taxon>Niastella</taxon>
    </lineage>
</organism>
<dbReference type="OrthoDB" id="370725at2"/>
<keyword evidence="6" id="KW-1133">Transmembrane helix</keyword>
<evidence type="ECO:0000256" key="3">
    <source>
        <dbReference type="ARBA" id="ARBA00023054"/>
    </source>
</evidence>
<dbReference type="Proteomes" id="UP000192276">
    <property type="component" value="Unassembled WGS sequence"/>
</dbReference>
<comment type="function">
    <text evidence="1">Involved in DNA recombination.</text>
</comment>
<keyword evidence="6" id="KW-0812">Transmembrane</keyword>
<evidence type="ECO:0000256" key="2">
    <source>
        <dbReference type="ARBA" id="ARBA00009840"/>
    </source>
</evidence>
<dbReference type="GO" id="GO:0006310">
    <property type="term" value="P:DNA recombination"/>
    <property type="evidence" value="ECO:0007669"/>
    <property type="project" value="UniProtKB-KW"/>
</dbReference>
<comment type="similarity">
    <text evidence="2">Belongs to the RmuC family.</text>
</comment>